<dbReference type="KEGG" id="vzi:G5S32_08795"/>
<dbReference type="NCBIfam" id="NF010577">
    <property type="entry name" value="PRK13970.1"/>
    <property type="match status" value="1"/>
</dbReference>
<dbReference type="Proteomes" id="UP000503003">
    <property type="component" value="Chromosome 1"/>
</dbReference>
<dbReference type="EMBL" id="CP049331">
    <property type="protein sequence ID" value="QIH42087.1"/>
    <property type="molecule type" value="Genomic_DNA"/>
</dbReference>
<dbReference type="Pfam" id="PF05544">
    <property type="entry name" value="Pro_racemase"/>
    <property type="match status" value="1"/>
</dbReference>
<proteinExistence type="inferred from homology"/>
<evidence type="ECO:0000256" key="1">
    <source>
        <dbReference type="ARBA" id="ARBA00007529"/>
    </source>
</evidence>
<evidence type="ECO:0000313" key="3">
    <source>
        <dbReference type="Proteomes" id="UP000503003"/>
    </source>
</evidence>
<organism evidence="2 3">
    <name type="scientific">Vibrio ziniensis</name>
    <dbReference type="NCBI Taxonomy" id="2711221"/>
    <lineage>
        <taxon>Bacteria</taxon>
        <taxon>Pseudomonadati</taxon>
        <taxon>Pseudomonadota</taxon>
        <taxon>Gammaproteobacteria</taxon>
        <taxon>Vibrionales</taxon>
        <taxon>Vibrionaceae</taxon>
        <taxon>Vibrio</taxon>
    </lineage>
</organism>
<dbReference type="PIRSF" id="PIRSF029792">
    <property type="entry name" value="Pro_racemase"/>
    <property type="match status" value="1"/>
</dbReference>
<dbReference type="Gene3D" id="3.10.310.10">
    <property type="entry name" value="Diaminopimelate Epimerase, Chain A, domain 1"/>
    <property type="match status" value="2"/>
</dbReference>
<dbReference type="SUPFAM" id="SSF54506">
    <property type="entry name" value="Diaminopimelate epimerase-like"/>
    <property type="match status" value="1"/>
</dbReference>
<sequence>MEEIEVIDSHTGGEPTRTVIRGFPDLGNGSMAERLTILRRDFDKYRQAVINEPRGSDVLVGALLCEPVDPESTVGVIFFNNTGYLSMCGHGTIGVVASLAYLGKIAPGVHRIETPVGVVEATLDASGKVSIKNVPAYCYKQSVTVEVPNVGSVEGDIAWGGNWFFLVENAPCEVVTSNIEQLTDVSWRIRQALTENGVTGADGAEIDHIELFAHDDVADSRSFVLCPGKAYDRSPCGTGTSAKLACLAAREKLAPDVIWHQASIIGSQFEASYVWDISRDGNAIIPTIKGQAYISGYNRLILDDNDPFCWGIAL</sequence>
<dbReference type="InterPro" id="IPR008794">
    <property type="entry name" value="Pro_racemase_fam"/>
</dbReference>
<keyword evidence="2" id="KW-0413">Isomerase</keyword>
<reference evidence="2 3" key="1">
    <citation type="submission" date="2020-02" db="EMBL/GenBank/DDBJ databases">
        <title>A complete genome of a marine bacterium Vibrio sp. ZWAL4003 isolated from the mangrove sediment with the ability to degrade polysaccharides.</title>
        <authorList>
            <person name="Wu J."/>
            <person name="Qu W."/>
            <person name="Zeng R."/>
        </authorList>
    </citation>
    <scope>NUCLEOTIDE SEQUENCE [LARGE SCALE GENOMIC DNA]</scope>
    <source>
        <strain evidence="2 3">ZWAL4003</strain>
    </source>
</reference>
<accession>A0A6G7CIZ7</accession>
<dbReference type="EC" id="5.1.1.8" evidence="2"/>
<evidence type="ECO:0000313" key="2">
    <source>
        <dbReference type="EMBL" id="QIH42087.1"/>
    </source>
</evidence>
<dbReference type="RefSeq" id="WP_165311666.1">
    <property type="nucleotide sequence ID" value="NZ_CP049331.1"/>
</dbReference>
<dbReference type="GO" id="GO:0047580">
    <property type="term" value="F:4-hydroxyproline epimerase activity"/>
    <property type="evidence" value="ECO:0007669"/>
    <property type="project" value="UniProtKB-EC"/>
</dbReference>
<gene>
    <name evidence="2" type="ORF">G5S32_08795</name>
</gene>
<dbReference type="SFLD" id="SFLDS00028">
    <property type="entry name" value="Proline_Racemase"/>
    <property type="match status" value="1"/>
</dbReference>
<protein>
    <submittedName>
        <fullName evidence="2">4-hydroxyproline epimerase</fullName>
        <ecNumber evidence="2">5.1.1.8</ecNumber>
    </submittedName>
</protein>
<dbReference type="PANTHER" id="PTHR33442">
    <property type="entry name" value="TRANS-3-HYDROXY-L-PROLINE DEHYDRATASE"/>
    <property type="match status" value="1"/>
</dbReference>
<comment type="similarity">
    <text evidence="1">Belongs to the proline racemase family.</text>
</comment>
<dbReference type="PANTHER" id="PTHR33442:SF1">
    <property type="entry name" value="TRANS-3-HYDROXY-L-PROLINE DEHYDRATASE"/>
    <property type="match status" value="1"/>
</dbReference>
<name>A0A6G7CIZ7_9VIBR</name>
<keyword evidence="3" id="KW-1185">Reference proteome</keyword>
<dbReference type="FunFam" id="3.10.310.10:FF:000003">
    <property type="entry name" value="Proline racemase"/>
    <property type="match status" value="1"/>
</dbReference>
<dbReference type="AlphaFoldDB" id="A0A6G7CIZ7"/>